<accession>A0A0L0S4B0</accession>
<dbReference type="SUPFAM" id="SSF110111">
    <property type="entry name" value="Ctag/Cox11"/>
    <property type="match status" value="1"/>
</dbReference>
<dbReference type="STRING" id="578462.A0A0L0S4B0"/>
<evidence type="ECO:0000256" key="3">
    <source>
        <dbReference type="ARBA" id="ARBA00022692"/>
    </source>
</evidence>
<keyword evidence="9" id="KW-1185">Reference proteome</keyword>
<dbReference type="VEuPathDB" id="FungiDB:AMAG_03105"/>
<dbReference type="eggNOG" id="KOG2540">
    <property type="taxonomic scope" value="Eukaryota"/>
</dbReference>
<dbReference type="GO" id="GO:0005743">
    <property type="term" value="C:mitochondrial inner membrane"/>
    <property type="evidence" value="ECO:0007669"/>
    <property type="project" value="UniProtKB-SubCell"/>
</dbReference>
<dbReference type="EMBL" id="GG745331">
    <property type="protein sequence ID" value="KNE57383.1"/>
    <property type="molecule type" value="Genomic_DNA"/>
</dbReference>
<dbReference type="PANTHER" id="PTHR21320:SF3">
    <property type="entry name" value="CYTOCHROME C OXIDASE ASSEMBLY PROTEIN COX11, MITOCHONDRIAL-RELATED"/>
    <property type="match status" value="1"/>
</dbReference>
<dbReference type="GO" id="GO:0005507">
    <property type="term" value="F:copper ion binding"/>
    <property type="evidence" value="ECO:0007669"/>
    <property type="project" value="InterPro"/>
</dbReference>
<dbReference type="Proteomes" id="UP000054350">
    <property type="component" value="Unassembled WGS sequence"/>
</dbReference>
<comment type="function">
    <text evidence="1">Exerts its effect at some terminal stage of cytochrome c oxidase synthesis, probably by being involved in the insertion of the copper B into subunit I.</text>
</comment>
<dbReference type="InterPro" id="IPR023471">
    <property type="entry name" value="CtaG/Cox11_dom_sf"/>
</dbReference>
<dbReference type="FunFam" id="2.60.370.10:FF:000001">
    <property type="entry name" value="COX11 cytochrome c oxidase assembly homolog"/>
    <property type="match status" value="1"/>
</dbReference>
<feature type="transmembrane region" description="Helical" evidence="7">
    <location>
        <begin position="82"/>
        <end position="101"/>
    </location>
</feature>
<dbReference type="OMA" id="GWRWSHR"/>
<dbReference type="PANTHER" id="PTHR21320">
    <property type="entry name" value="CYTOCHROME C OXIDASE ASSEMBLY PROTEIN COX11-RELATED"/>
    <property type="match status" value="1"/>
</dbReference>
<comment type="subcellular location">
    <subcellularLocation>
        <location evidence="2">Mitochondrion inner membrane</location>
        <topology evidence="2">Single-pass membrane protein</topology>
        <orientation evidence="2">Intermembrane side</orientation>
    </subcellularLocation>
</comment>
<evidence type="ECO:0000256" key="6">
    <source>
        <dbReference type="SAM" id="MobiDB-lite"/>
    </source>
</evidence>
<dbReference type="InterPro" id="IPR007533">
    <property type="entry name" value="Cyt_c_oxidase_assmbl_CtaG"/>
</dbReference>
<keyword evidence="5 7" id="KW-0472">Membrane</keyword>
<organism evidence="8 9">
    <name type="scientific">Allomyces macrogynus (strain ATCC 38327)</name>
    <name type="common">Allomyces javanicus var. macrogynus</name>
    <dbReference type="NCBI Taxonomy" id="578462"/>
    <lineage>
        <taxon>Eukaryota</taxon>
        <taxon>Fungi</taxon>
        <taxon>Fungi incertae sedis</taxon>
        <taxon>Blastocladiomycota</taxon>
        <taxon>Blastocladiomycetes</taxon>
        <taxon>Blastocladiales</taxon>
        <taxon>Blastocladiaceae</taxon>
        <taxon>Allomyces</taxon>
    </lineage>
</organism>
<evidence type="ECO:0000256" key="7">
    <source>
        <dbReference type="SAM" id="Phobius"/>
    </source>
</evidence>
<reference evidence="9" key="2">
    <citation type="submission" date="2009-11" db="EMBL/GenBank/DDBJ databases">
        <title>The Genome Sequence of Allomyces macrogynus strain ATCC 38327.</title>
        <authorList>
            <consortium name="The Broad Institute Genome Sequencing Platform"/>
            <person name="Russ C."/>
            <person name="Cuomo C."/>
            <person name="Shea T."/>
            <person name="Young S.K."/>
            <person name="Zeng Q."/>
            <person name="Koehrsen M."/>
            <person name="Haas B."/>
            <person name="Borodovsky M."/>
            <person name="Guigo R."/>
            <person name="Alvarado L."/>
            <person name="Berlin A."/>
            <person name="Borenstein D."/>
            <person name="Chen Z."/>
            <person name="Engels R."/>
            <person name="Freedman E."/>
            <person name="Gellesch M."/>
            <person name="Goldberg J."/>
            <person name="Griggs A."/>
            <person name="Gujja S."/>
            <person name="Heiman D."/>
            <person name="Hepburn T."/>
            <person name="Howarth C."/>
            <person name="Jen D."/>
            <person name="Larson L."/>
            <person name="Lewis B."/>
            <person name="Mehta T."/>
            <person name="Park D."/>
            <person name="Pearson M."/>
            <person name="Roberts A."/>
            <person name="Saif S."/>
            <person name="Shenoy N."/>
            <person name="Sisk P."/>
            <person name="Stolte C."/>
            <person name="Sykes S."/>
            <person name="Walk T."/>
            <person name="White J."/>
            <person name="Yandava C."/>
            <person name="Burger G."/>
            <person name="Gray M.W."/>
            <person name="Holland P.W.H."/>
            <person name="King N."/>
            <person name="Lang F.B.F."/>
            <person name="Roger A.J."/>
            <person name="Ruiz-Trillo I."/>
            <person name="Lander E."/>
            <person name="Nusbaum C."/>
        </authorList>
    </citation>
    <scope>NUCLEOTIDE SEQUENCE [LARGE SCALE GENOMIC DNA]</scope>
    <source>
        <strain evidence="9">ATCC 38327</strain>
    </source>
</reference>
<sequence length="287" mass="31426">MSFARCALRAFATSARPATAAARPAAPSMRQFAASHFGTRFASTTPTPTPLPRSSTSGGIGAHQPPAWQRQQARTHQRNQSALYYTTAVFITFIGLSYTAVPLYRLFCSATGVGGTVQTSKDAGADDARFSPDNMVPVTSRGRKLKITFNADTARALDWTFRPQQRVVEVVPGETALAFYTAKNRSDQDVIGISTYNVMPAQAGPYFNKIQCFCFEEQKLRAGEEVDMPVFFFIDPAFLDDPNTVDVNEITLSYTFFNARTIDTNRLHALNPRAYQEPPAAVAAPSS</sequence>
<dbReference type="OrthoDB" id="1704689at2759"/>
<feature type="region of interest" description="Disordered" evidence="6">
    <location>
        <begin position="40"/>
        <end position="66"/>
    </location>
</feature>
<reference evidence="8 9" key="1">
    <citation type="submission" date="2009-11" db="EMBL/GenBank/DDBJ databases">
        <title>Annotation of Allomyces macrogynus ATCC 38327.</title>
        <authorList>
            <consortium name="The Broad Institute Genome Sequencing Platform"/>
            <person name="Russ C."/>
            <person name="Cuomo C."/>
            <person name="Burger G."/>
            <person name="Gray M.W."/>
            <person name="Holland P.W.H."/>
            <person name="King N."/>
            <person name="Lang F.B.F."/>
            <person name="Roger A.J."/>
            <person name="Ruiz-Trillo I."/>
            <person name="Young S.K."/>
            <person name="Zeng Q."/>
            <person name="Gargeya S."/>
            <person name="Fitzgerald M."/>
            <person name="Haas B."/>
            <person name="Abouelleil A."/>
            <person name="Alvarado L."/>
            <person name="Arachchi H.M."/>
            <person name="Berlin A."/>
            <person name="Chapman S.B."/>
            <person name="Gearin G."/>
            <person name="Goldberg J."/>
            <person name="Griggs A."/>
            <person name="Gujja S."/>
            <person name="Hansen M."/>
            <person name="Heiman D."/>
            <person name="Howarth C."/>
            <person name="Larimer J."/>
            <person name="Lui A."/>
            <person name="MacDonald P.J.P."/>
            <person name="McCowen C."/>
            <person name="Montmayeur A."/>
            <person name="Murphy C."/>
            <person name="Neiman D."/>
            <person name="Pearson M."/>
            <person name="Priest M."/>
            <person name="Roberts A."/>
            <person name="Saif S."/>
            <person name="Shea T."/>
            <person name="Sisk P."/>
            <person name="Stolte C."/>
            <person name="Sykes S."/>
            <person name="Wortman J."/>
            <person name="Nusbaum C."/>
            <person name="Birren B."/>
        </authorList>
    </citation>
    <scope>NUCLEOTIDE SEQUENCE [LARGE SCALE GENOMIC DNA]</scope>
    <source>
        <strain evidence="8 9">ATCC 38327</strain>
    </source>
</reference>
<evidence type="ECO:0000313" key="8">
    <source>
        <dbReference type="EMBL" id="KNE57383.1"/>
    </source>
</evidence>
<protein>
    <recommendedName>
        <fullName evidence="10">Cytochrome c oxidase assembly protein CtaG/Cox11</fullName>
    </recommendedName>
</protein>
<evidence type="ECO:0000256" key="2">
    <source>
        <dbReference type="ARBA" id="ARBA00004243"/>
    </source>
</evidence>
<evidence type="ECO:0000256" key="1">
    <source>
        <dbReference type="ARBA" id="ARBA00004007"/>
    </source>
</evidence>
<keyword evidence="4 7" id="KW-1133">Transmembrane helix</keyword>
<proteinExistence type="inferred from homology"/>
<name>A0A0L0S4B0_ALLM3</name>
<evidence type="ECO:0000313" key="9">
    <source>
        <dbReference type="Proteomes" id="UP000054350"/>
    </source>
</evidence>
<keyword evidence="3 7" id="KW-0812">Transmembrane</keyword>
<dbReference type="AlphaFoldDB" id="A0A0L0S4B0"/>
<dbReference type="Pfam" id="PF04442">
    <property type="entry name" value="CtaG_Cox11"/>
    <property type="match status" value="1"/>
</dbReference>
<dbReference type="Gene3D" id="2.60.370.10">
    <property type="entry name" value="Ctag/Cox11"/>
    <property type="match status" value="1"/>
</dbReference>
<dbReference type="NCBIfam" id="NF003465">
    <property type="entry name" value="PRK05089.1"/>
    <property type="match status" value="1"/>
</dbReference>
<evidence type="ECO:0000256" key="5">
    <source>
        <dbReference type="ARBA" id="ARBA00023136"/>
    </source>
</evidence>
<gene>
    <name evidence="8" type="ORF">AMAG_03105</name>
</gene>
<evidence type="ECO:0000256" key="4">
    <source>
        <dbReference type="ARBA" id="ARBA00022989"/>
    </source>
</evidence>
<dbReference type="HAMAP" id="MF_00155">
    <property type="entry name" value="CtaG"/>
    <property type="match status" value="1"/>
</dbReference>
<evidence type="ECO:0008006" key="10">
    <source>
        <dbReference type="Google" id="ProtNLM"/>
    </source>
</evidence>